<dbReference type="Proteomes" id="UP000649753">
    <property type="component" value="Unassembled WGS sequence"/>
</dbReference>
<accession>A0A927R4H8</accession>
<dbReference type="AlphaFoldDB" id="A0A927R4H8"/>
<proteinExistence type="predicted"/>
<organism evidence="2 3">
    <name type="scientific">Plantactinospora soyae</name>
    <dbReference type="NCBI Taxonomy" id="1544732"/>
    <lineage>
        <taxon>Bacteria</taxon>
        <taxon>Bacillati</taxon>
        <taxon>Actinomycetota</taxon>
        <taxon>Actinomycetes</taxon>
        <taxon>Micromonosporales</taxon>
        <taxon>Micromonosporaceae</taxon>
        <taxon>Plantactinospora</taxon>
    </lineage>
</organism>
<evidence type="ECO:0000256" key="1">
    <source>
        <dbReference type="SAM" id="MobiDB-lite"/>
    </source>
</evidence>
<feature type="region of interest" description="Disordered" evidence="1">
    <location>
        <begin position="98"/>
        <end position="384"/>
    </location>
</feature>
<evidence type="ECO:0000313" key="3">
    <source>
        <dbReference type="Proteomes" id="UP000649753"/>
    </source>
</evidence>
<reference evidence="2" key="1">
    <citation type="submission" date="2020-10" db="EMBL/GenBank/DDBJ databases">
        <title>Sequencing the genomes of 1000 actinobacteria strains.</title>
        <authorList>
            <person name="Klenk H.-P."/>
        </authorList>
    </citation>
    <scope>NUCLEOTIDE SEQUENCE</scope>
    <source>
        <strain evidence="2">DSM 46832</strain>
    </source>
</reference>
<feature type="compositionally biased region" description="Low complexity" evidence="1">
    <location>
        <begin position="112"/>
        <end position="143"/>
    </location>
</feature>
<dbReference type="EMBL" id="JADBEB010000001">
    <property type="protein sequence ID" value="MBE1492868.1"/>
    <property type="molecule type" value="Genomic_DNA"/>
</dbReference>
<feature type="compositionally biased region" description="Low complexity" evidence="1">
    <location>
        <begin position="318"/>
        <end position="336"/>
    </location>
</feature>
<gene>
    <name evidence="2" type="ORF">H4W31_008506</name>
</gene>
<comment type="caution">
    <text evidence="2">The sequence shown here is derived from an EMBL/GenBank/DDBJ whole genome shotgun (WGS) entry which is preliminary data.</text>
</comment>
<feature type="compositionally biased region" description="Basic residues" evidence="1">
    <location>
        <begin position="373"/>
        <end position="384"/>
    </location>
</feature>
<feature type="compositionally biased region" description="Basic and acidic residues" evidence="1">
    <location>
        <begin position="169"/>
        <end position="208"/>
    </location>
</feature>
<protein>
    <submittedName>
        <fullName evidence="2">Uncharacterized protein</fullName>
    </submittedName>
</protein>
<name>A0A927R4H8_9ACTN</name>
<evidence type="ECO:0000313" key="2">
    <source>
        <dbReference type="EMBL" id="MBE1492868.1"/>
    </source>
</evidence>
<keyword evidence="3" id="KW-1185">Reference proteome</keyword>
<feature type="compositionally biased region" description="Low complexity" evidence="1">
    <location>
        <begin position="232"/>
        <end position="300"/>
    </location>
</feature>
<feature type="compositionally biased region" description="Basic and acidic residues" evidence="1">
    <location>
        <begin position="144"/>
        <end position="155"/>
    </location>
</feature>
<sequence>MTAAAAMSVEEERLRPLYARALRLRHVDPGGTLCFVFFEGTVALGLLLALAELVSWWGVLVLPATVAVMVKVNDVVAAAVVRSAARVPAQERERFRREIQPAVGRASVPRQTLTGPGLAAPATGAGSGAAAGTDAAVPASGTPDPDRRPLDRIDPAARPAGMSAAVWARLERGGRGGFRPDQDQRPRPTVDVPHRARRQDTDRIRTSDRVMPSGGDPASSGVPSRPSPTPVANRAAERTNAGAAGRANAGAAERASAAERAGPAERAGAADRANAGAADRASAAERAGAGEWANAGAAERTTAGDAGPGRRKAAGRVQAGAAQDQPAQGQQQAGSLPGAGGGKPMNRGPGERLDQRPVRRWLVRLDPTDTVRQRGRQSAKRRYE</sequence>